<feature type="domain" description="BTB" evidence="5">
    <location>
        <begin position="1110"/>
        <end position="1171"/>
    </location>
</feature>
<dbReference type="Gene3D" id="1.10.20.10">
    <property type="entry name" value="Histone, subunit A"/>
    <property type="match status" value="1"/>
</dbReference>
<feature type="compositionally biased region" description="Low complexity" evidence="4">
    <location>
        <begin position="236"/>
        <end position="256"/>
    </location>
</feature>
<evidence type="ECO:0000256" key="4">
    <source>
        <dbReference type="SAM" id="MobiDB-lite"/>
    </source>
</evidence>
<proteinExistence type="predicted"/>
<dbReference type="Pfam" id="PF12796">
    <property type="entry name" value="Ank_2"/>
    <property type="match status" value="1"/>
</dbReference>
<dbReference type="InterPro" id="IPR059008">
    <property type="entry name" value="ABTB2/3_histone"/>
</dbReference>
<feature type="repeat" description="ANK" evidence="3">
    <location>
        <begin position="778"/>
        <end position="810"/>
    </location>
</feature>
<dbReference type="GO" id="GO:0046982">
    <property type="term" value="F:protein heterodimerization activity"/>
    <property type="evidence" value="ECO:0007669"/>
    <property type="project" value="InterPro"/>
</dbReference>
<feature type="region of interest" description="Disordered" evidence="4">
    <location>
        <begin position="1063"/>
        <end position="1104"/>
    </location>
</feature>
<dbReference type="SUPFAM" id="SSF54695">
    <property type="entry name" value="POZ domain"/>
    <property type="match status" value="1"/>
</dbReference>
<evidence type="ECO:0000256" key="1">
    <source>
        <dbReference type="ARBA" id="ARBA00022737"/>
    </source>
</evidence>
<dbReference type="CDD" id="cd18491">
    <property type="entry name" value="BACK_ABTB2_like"/>
    <property type="match status" value="1"/>
</dbReference>
<feature type="compositionally biased region" description="Basic and acidic residues" evidence="4">
    <location>
        <begin position="148"/>
        <end position="159"/>
    </location>
</feature>
<dbReference type="Gene3D" id="1.25.40.20">
    <property type="entry name" value="Ankyrin repeat-containing domain"/>
    <property type="match status" value="1"/>
</dbReference>
<dbReference type="InterPro" id="IPR036770">
    <property type="entry name" value="Ankyrin_rpt-contain_sf"/>
</dbReference>
<dbReference type="InterPro" id="IPR000210">
    <property type="entry name" value="BTB/POZ_dom"/>
</dbReference>
<feature type="compositionally biased region" description="Low complexity" evidence="4">
    <location>
        <begin position="191"/>
        <end position="203"/>
    </location>
</feature>
<dbReference type="SMART" id="SM00225">
    <property type="entry name" value="BTB"/>
    <property type="match status" value="1"/>
</dbReference>
<dbReference type="PROSITE" id="PS50297">
    <property type="entry name" value="ANK_REP_REGION"/>
    <property type="match status" value="2"/>
</dbReference>
<evidence type="ECO:0000259" key="5">
    <source>
        <dbReference type="PROSITE" id="PS50097"/>
    </source>
</evidence>
<dbReference type="InterPro" id="IPR009072">
    <property type="entry name" value="Histone-fold"/>
</dbReference>
<feature type="compositionally biased region" description="Low complexity" evidence="4">
    <location>
        <begin position="455"/>
        <end position="477"/>
    </location>
</feature>
<feature type="repeat" description="ANK" evidence="3">
    <location>
        <begin position="744"/>
        <end position="776"/>
    </location>
</feature>
<evidence type="ECO:0000256" key="2">
    <source>
        <dbReference type="ARBA" id="ARBA00023043"/>
    </source>
</evidence>
<keyword evidence="1" id="KW-0677">Repeat</keyword>
<evidence type="ECO:0000256" key="3">
    <source>
        <dbReference type="PROSITE-ProRule" id="PRU00023"/>
    </source>
</evidence>
<dbReference type="Gene3D" id="3.30.710.10">
    <property type="entry name" value="Potassium Channel Kv1.1, Chain A"/>
    <property type="match status" value="1"/>
</dbReference>
<dbReference type="PANTHER" id="PTHR46071">
    <property type="entry name" value="ANKYRIN REPEAT AND BTB/POZ DOMAIN-CONTAINING"/>
    <property type="match status" value="1"/>
</dbReference>
<feature type="compositionally biased region" description="Acidic residues" evidence="4">
    <location>
        <begin position="204"/>
        <end position="215"/>
    </location>
</feature>
<sequence>MTSKGSPSIKHNAIITPRILLDSNLLPSSEHQIVRPTPLRAPFAPNIYDPNGDKQLSGFVKPSPGYVCERTPPERDNSTSKIKDQGFVTNVMIDRSCSIADSGYQILEDDDDEDEELQYSGSIPTHQHPSITQGKSSLMKYKPKRKQSSFDKSHHEEDLSKTLEKANRLLDVKAALEQMTVSNKKKKKSGKGSPPSTSSSSSSSDEDECDEDLDDGSTNVLLVRHSDKTQYSRHIPNSNATSAATASNNSSSSNPSGKKTQRKVLSQETLNTTVTSAGDEFVWIDSHNRLVELQSVPWNNDDIRSALPKRGNGNKDRISLDLLPRLSYYLQRVLVRLSREIQRLSKPIGKCGTAEILSAIKITLSPSSSKSAIKACLRAAAMFAISGDATRQTKSARAGLRLRVGKVHQWMTLVKLGRFVHETAAIYLTAAIESVLEELVLFCYEYHSKNTSRESSPNSSVFNNTNSSNTSQHSSPSLMNKASTPLLSASLLEQAVSVNPDYWGLFQPYAHLGIGRTSSGTLVVPSIFSSDSSLHGLNNHKSKTGKSLDQILLTTCVGSVTELEEMVSLITNLYGNLGAGNTAPNSVRRSGRKTPPLSWSQEALNAFYHFMRCSQLEYVGEEGRAPIQELVYERPYVVLPPLMEWVRVSSVFCEHRGAQLIDKNDVMQAARILLPGMDYPIRLPFASAIHSSPPELLDELQYVNNVKLDTAFKMLLSGRRDLIPHALQMLPGGPGSKLNTPNSEGYTFLQLAAIQGDTDVLKFLVETGAEVDSHTQFRKWSPLCYAALTGNIRLVKYLLEKGASVEGCSNTTTETPLQLVAGNGSCRIAELLLAHGASPFYTADEDSVDNLTLVSQDGCVSAISVAAIHGHRRLLHTLVTHVLTTPPESSLHSGGENQVLSLEEILAEGSTSLEENTKPCDPGSNPANKSFINKLSKQHIKKLQEAMYHASESGNLEITLDLRNMSVPWTLHTWLLSVAGIDSSSNRMSGYLDELLQDFLTEWQQHDEQNSKYFIEEGLSLLFSMFRNCKSEGTLLLLADIFSACYGRSQISPIITRSSNIGGADTPVNMNGKRSSSSLSTHSSSSNPANTPPTPAPRIDPKFVNNPELSDVQFRVDGRIFYAHKLVLVTASSRFQSMINSRYCEGIPPVLQINDIRYDIFHLVMVYLYNGGSESLSVKPSDVLELMAAANFFQLPGLLETCEARCADLIDLDNIVSYYIHAKVYSANSLLEYCEGFLLQNMAALLTYDESVKRLIFGKKLQSHDVLSGLLSTLQKRMTSTRSGGVGK</sequence>
<dbReference type="SUPFAM" id="SSF48403">
    <property type="entry name" value="Ankyrin repeat"/>
    <property type="match status" value="1"/>
</dbReference>
<protein>
    <recommendedName>
        <fullName evidence="5">BTB domain-containing protein</fullName>
    </recommendedName>
</protein>
<dbReference type="SMART" id="SM00248">
    <property type="entry name" value="ANK"/>
    <property type="match status" value="4"/>
</dbReference>
<keyword evidence="2 3" id="KW-0040">ANK repeat</keyword>
<feature type="compositionally biased region" description="Polar residues" evidence="4">
    <location>
        <begin position="119"/>
        <end position="136"/>
    </location>
</feature>
<dbReference type="InterPro" id="IPR011333">
    <property type="entry name" value="SKP1/BTB/POZ_sf"/>
</dbReference>
<dbReference type="Pfam" id="PF00651">
    <property type="entry name" value="BTB"/>
    <property type="match status" value="1"/>
</dbReference>
<name>A0A0K2T3F0_LEPSM</name>
<dbReference type="InterPro" id="IPR052089">
    <property type="entry name" value="Ankyrin-BTB/POZ_domain"/>
</dbReference>
<evidence type="ECO:0000313" key="6">
    <source>
        <dbReference type="EMBL" id="CDW20604.1"/>
    </source>
</evidence>
<dbReference type="PROSITE" id="PS50097">
    <property type="entry name" value="BTB"/>
    <property type="match status" value="1"/>
</dbReference>
<dbReference type="EMBL" id="HACA01003243">
    <property type="protein sequence ID" value="CDW20604.1"/>
    <property type="molecule type" value="Transcribed_RNA"/>
</dbReference>
<dbReference type="InterPro" id="IPR002110">
    <property type="entry name" value="Ankyrin_rpt"/>
</dbReference>
<dbReference type="OrthoDB" id="6378698at2759"/>
<dbReference type="PANTHER" id="PTHR46071:SF2">
    <property type="entry name" value="ANKYRIN REPEAT AND BTB_POZ DOMAIN-CONTAINING PROTEIN 2-LIKE PROTEIN"/>
    <property type="match status" value="1"/>
</dbReference>
<feature type="compositionally biased region" description="Low complexity" evidence="4">
    <location>
        <begin position="1075"/>
        <end position="1089"/>
    </location>
</feature>
<dbReference type="CDD" id="cd18297">
    <property type="entry name" value="BTB_POZ_ABTB2-like"/>
    <property type="match status" value="1"/>
</dbReference>
<feature type="region of interest" description="Disordered" evidence="4">
    <location>
        <begin position="450"/>
        <end position="480"/>
    </location>
</feature>
<feature type="region of interest" description="Disordered" evidence="4">
    <location>
        <begin position="112"/>
        <end position="159"/>
    </location>
</feature>
<dbReference type="Pfam" id="PF26281">
    <property type="entry name" value="Histone_ABTB"/>
    <property type="match status" value="1"/>
</dbReference>
<accession>A0A0K2T3F0</accession>
<feature type="region of interest" description="Disordered" evidence="4">
    <location>
        <begin position="180"/>
        <end position="263"/>
    </location>
</feature>
<dbReference type="PROSITE" id="PS50088">
    <property type="entry name" value="ANK_REPEAT"/>
    <property type="match status" value="2"/>
</dbReference>
<organism evidence="6">
    <name type="scientific">Lepeophtheirus salmonis</name>
    <name type="common">Salmon louse</name>
    <name type="synonym">Caligus salmonis</name>
    <dbReference type="NCBI Taxonomy" id="72036"/>
    <lineage>
        <taxon>Eukaryota</taxon>
        <taxon>Metazoa</taxon>
        <taxon>Ecdysozoa</taxon>
        <taxon>Arthropoda</taxon>
        <taxon>Crustacea</taxon>
        <taxon>Multicrustacea</taxon>
        <taxon>Hexanauplia</taxon>
        <taxon>Copepoda</taxon>
        <taxon>Siphonostomatoida</taxon>
        <taxon>Caligidae</taxon>
        <taxon>Lepeophtheirus</taxon>
    </lineage>
</organism>
<dbReference type="SUPFAM" id="SSF47113">
    <property type="entry name" value="Histone-fold"/>
    <property type="match status" value="1"/>
</dbReference>
<reference evidence="6" key="1">
    <citation type="submission" date="2014-05" db="EMBL/GenBank/DDBJ databases">
        <authorList>
            <person name="Chronopoulou M."/>
        </authorList>
    </citation>
    <scope>NUCLEOTIDE SEQUENCE</scope>
    <source>
        <tissue evidence="6">Whole organism</tissue>
    </source>
</reference>